<accession>A0ABY3WA17</accession>
<organism evidence="2 3">
    <name type="scientific">Arthrobacter sulfonylureivorans</name>
    <dbReference type="NCBI Taxonomy" id="2486855"/>
    <lineage>
        <taxon>Bacteria</taxon>
        <taxon>Bacillati</taxon>
        <taxon>Actinomycetota</taxon>
        <taxon>Actinomycetes</taxon>
        <taxon>Micrococcales</taxon>
        <taxon>Micrococcaceae</taxon>
        <taxon>Arthrobacter</taxon>
    </lineage>
</organism>
<reference evidence="2 3" key="1">
    <citation type="submission" date="2022-03" db="EMBL/GenBank/DDBJ databases">
        <title>Isotopic signatures of nitrous oxide derived from detoxification processes.</title>
        <authorList>
            <person name="Behrendt U."/>
            <person name="Buchen C."/>
            <person name="Well R."/>
            <person name="Ulrich A."/>
            <person name="Rohe L."/>
            <person name="Kolb S."/>
            <person name="Schloter M."/>
            <person name="Horn M.A."/>
            <person name="Augustin J."/>
        </authorList>
    </citation>
    <scope>NUCLEOTIDE SEQUENCE [LARGE SCALE GENOMIC DNA]</scope>
    <source>
        <strain evidence="2 3">S4-C24</strain>
    </source>
</reference>
<name>A0ABY3WA17_9MICC</name>
<evidence type="ECO:0000256" key="1">
    <source>
        <dbReference type="SAM" id="Phobius"/>
    </source>
</evidence>
<evidence type="ECO:0008006" key="4">
    <source>
        <dbReference type="Google" id="ProtNLM"/>
    </source>
</evidence>
<evidence type="ECO:0000313" key="2">
    <source>
        <dbReference type="EMBL" id="UNK45167.1"/>
    </source>
</evidence>
<proteinExistence type="predicted"/>
<keyword evidence="1" id="KW-0812">Transmembrane</keyword>
<keyword evidence="3" id="KW-1185">Reference proteome</keyword>
<evidence type="ECO:0000313" key="3">
    <source>
        <dbReference type="Proteomes" id="UP000829069"/>
    </source>
</evidence>
<dbReference type="Proteomes" id="UP000829069">
    <property type="component" value="Chromosome"/>
</dbReference>
<feature type="transmembrane region" description="Helical" evidence="1">
    <location>
        <begin position="144"/>
        <end position="161"/>
    </location>
</feature>
<sequence length="228" mass="23503">MSGNLLARSVHDLTAAAWFGGSLMGAVGLNGAAAAAKDPRERTRLSSAGWMKWAPVQTAAFAAHLASGVPLLMGNKGRMLKQEGVMRYTVIKSAVTLAGAAVTLYAGVLGKKVERLSEEGAQGATEPSPSASPELKSAQVQLKALQWTIPAFAGAVIVLGAKHGEMQRPTNFIEGMLNHQLAGSRGSRTGSRSGVLGSGLGVRRHLCHAGAAAALRIVPGAVGKHARR</sequence>
<feature type="transmembrane region" description="Helical" evidence="1">
    <location>
        <begin position="85"/>
        <end position="108"/>
    </location>
</feature>
<gene>
    <name evidence="2" type="ORF">MNQ99_14645</name>
</gene>
<keyword evidence="1" id="KW-1133">Transmembrane helix</keyword>
<feature type="transmembrane region" description="Helical" evidence="1">
    <location>
        <begin position="12"/>
        <end position="33"/>
    </location>
</feature>
<protein>
    <recommendedName>
        <fullName evidence="4">DUF4149 domain-containing protein</fullName>
    </recommendedName>
</protein>
<dbReference type="EMBL" id="CP093326">
    <property type="protein sequence ID" value="UNK45167.1"/>
    <property type="molecule type" value="Genomic_DNA"/>
</dbReference>
<keyword evidence="1" id="KW-0472">Membrane</keyword>